<dbReference type="SUPFAM" id="SSF51735">
    <property type="entry name" value="NAD(P)-binding Rossmann-fold domains"/>
    <property type="match status" value="1"/>
</dbReference>
<dbReference type="Proteomes" id="UP000612362">
    <property type="component" value="Unassembled WGS sequence"/>
</dbReference>
<sequence length="323" mass="33202">MRIVKVRQFGLPEVLRLEESEEPQAGPSQVVIAVEAAGVSFGDTSVRAGKYPFPLPFVPGWAVGGQIRSVGPDGDQTLVGKPVVALTKAGGGYGEQVVTDVTNVFSLPKELSVERALGVFLAGGTAISILKTVQIKPDETVLITAAAGNTGSQLVQLAKAAGAGTVIGAAGGKEKLAVVSRLGADMVIDYGENDWMEQVRNVTGGKGADVVIDAVGGTIGHQAFEVTTNGGGRLVVYGSSSGTEATIGLHDLAMRGITVIGALGMAMARTEQETRAHMETALQEAAAGRLVAVIGQRYPLERAADAHAAIEARQAIGMVLLIP</sequence>
<dbReference type="Pfam" id="PF08240">
    <property type="entry name" value="ADH_N"/>
    <property type="match status" value="1"/>
</dbReference>
<dbReference type="Gene3D" id="3.90.180.10">
    <property type="entry name" value="Medium-chain alcohol dehydrogenases, catalytic domain"/>
    <property type="match status" value="1"/>
</dbReference>
<evidence type="ECO:0000313" key="4">
    <source>
        <dbReference type="EMBL" id="GHO50613.1"/>
    </source>
</evidence>
<dbReference type="AlphaFoldDB" id="A0A8J3IE18"/>
<accession>A0A8J3IE18</accession>
<dbReference type="SMART" id="SM00829">
    <property type="entry name" value="PKS_ER"/>
    <property type="match status" value="1"/>
</dbReference>
<gene>
    <name evidence="4" type="primary">qor_1</name>
    <name evidence="4" type="ORF">KSX_87760</name>
</gene>
<dbReference type="InterPro" id="IPR011032">
    <property type="entry name" value="GroES-like_sf"/>
</dbReference>
<dbReference type="InterPro" id="IPR036291">
    <property type="entry name" value="NAD(P)-bd_dom_sf"/>
</dbReference>
<evidence type="ECO:0000256" key="1">
    <source>
        <dbReference type="ARBA" id="ARBA00022857"/>
    </source>
</evidence>
<dbReference type="EMBL" id="BNJF01000008">
    <property type="protein sequence ID" value="GHO50613.1"/>
    <property type="molecule type" value="Genomic_DNA"/>
</dbReference>
<evidence type="ECO:0000256" key="2">
    <source>
        <dbReference type="ARBA" id="ARBA00023002"/>
    </source>
</evidence>
<feature type="domain" description="Enoyl reductase (ER)" evidence="3">
    <location>
        <begin position="10"/>
        <end position="321"/>
    </location>
</feature>
<protein>
    <submittedName>
        <fullName evidence="4">NADPH:quinone reductase</fullName>
    </submittedName>
</protein>
<dbReference type="Gene3D" id="3.40.50.720">
    <property type="entry name" value="NAD(P)-binding Rossmann-like Domain"/>
    <property type="match status" value="1"/>
</dbReference>
<dbReference type="RefSeq" id="WP_220199588.1">
    <property type="nucleotide sequence ID" value="NZ_BNJF01000008.1"/>
</dbReference>
<dbReference type="GO" id="GO:0016651">
    <property type="term" value="F:oxidoreductase activity, acting on NAD(P)H"/>
    <property type="evidence" value="ECO:0007669"/>
    <property type="project" value="TreeGrafter"/>
</dbReference>
<dbReference type="PANTHER" id="PTHR48106">
    <property type="entry name" value="QUINONE OXIDOREDUCTASE PIG3-RELATED"/>
    <property type="match status" value="1"/>
</dbReference>
<organism evidence="4 5">
    <name type="scientific">Ktedonospora formicarum</name>
    <dbReference type="NCBI Taxonomy" id="2778364"/>
    <lineage>
        <taxon>Bacteria</taxon>
        <taxon>Bacillati</taxon>
        <taxon>Chloroflexota</taxon>
        <taxon>Ktedonobacteria</taxon>
        <taxon>Ktedonobacterales</taxon>
        <taxon>Ktedonobacteraceae</taxon>
        <taxon>Ktedonospora</taxon>
    </lineage>
</organism>
<keyword evidence="5" id="KW-1185">Reference proteome</keyword>
<keyword evidence="2" id="KW-0560">Oxidoreductase</keyword>
<evidence type="ECO:0000259" key="3">
    <source>
        <dbReference type="SMART" id="SM00829"/>
    </source>
</evidence>
<keyword evidence="1" id="KW-0521">NADP</keyword>
<dbReference type="Pfam" id="PF00107">
    <property type="entry name" value="ADH_zinc_N"/>
    <property type="match status" value="1"/>
</dbReference>
<dbReference type="GO" id="GO:0070402">
    <property type="term" value="F:NADPH binding"/>
    <property type="evidence" value="ECO:0007669"/>
    <property type="project" value="TreeGrafter"/>
</dbReference>
<comment type="caution">
    <text evidence="4">The sequence shown here is derived from an EMBL/GenBank/DDBJ whole genome shotgun (WGS) entry which is preliminary data.</text>
</comment>
<dbReference type="SUPFAM" id="SSF50129">
    <property type="entry name" value="GroES-like"/>
    <property type="match status" value="1"/>
</dbReference>
<reference evidence="4" key="1">
    <citation type="submission" date="2020-10" db="EMBL/GenBank/DDBJ databases">
        <title>Taxonomic study of unclassified bacteria belonging to the class Ktedonobacteria.</title>
        <authorList>
            <person name="Yabe S."/>
            <person name="Wang C.M."/>
            <person name="Zheng Y."/>
            <person name="Sakai Y."/>
            <person name="Cavaletti L."/>
            <person name="Monciardini P."/>
            <person name="Donadio S."/>
        </authorList>
    </citation>
    <scope>NUCLEOTIDE SEQUENCE</scope>
    <source>
        <strain evidence="4">SOSP1-1</strain>
    </source>
</reference>
<proteinExistence type="predicted"/>
<dbReference type="InterPro" id="IPR013149">
    <property type="entry name" value="ADH-like_C"/>
</dbReference>
<dbReference type="InterPro" id="IPR020843">
    <property type="entry name" value="ER"/>
</dbReference>
<dbReference type="InterPro" id="IPR013154">
    <property type="entry name" value="ADH-like_N"/>
</dbReference>
<evidence type="ECO:0000313" key="5">
    <source>
        <dbReference type="Proteomes" id="UP000612362"/>
    </source>
</evidence>
<name>A0A8J3IE18_9CHLR</name>